<dbReference type="PROSITE" id="PS50075">
    <property type="entry name" value="CARRIER"/>
    <property type="match status" value="1"/>
</dbReference>
<evidence type="ECO:0000259" key="4">
    <source>
        <dbReference type="PROSITE" id="PS50075"/>
    </source>
</evidence>
<comment type="cofactor">
    <cofactor evidence="1">
        <name>pantetheine 4'-phosphate</name>
        <dbReference type="ChEBI" id="CHEBI:47942"/>
    </cofactor>
</comment>
<dbReference type="InterPro" id="IPR000873">
    <property type="entry name" value="AMP-dep_synth/lig_dom"/>
</dbReference>
<evidence type="ECO:0000256" key="3">
    <source>
        <dbReference type="ARBA" id="ARBA00022553"/>
    </source>
</evidence>
<organism evidence="5 6">
    <name type="scientific">Lentzea rhizosphaerae</name>
    <dbReference type="NCBI Taxonomy" id="2041025"/>
    <lineage>
        <taxon>Bacteria</taxon>
        <taxon>Bacillati</taxon>
        <taxon>Actinomycetota</taxon>
        <taxon>Actinomycetes</taxon>
        <taxon>Pseudonocardiales</taxon>
        <taxon>Pseudonocardiaceae</taxon>
        <taxon>Lentzea</taxon>
    </lineage>
</organism>
<dbReference type="NCBIfam" id="TIGR01733">
    <property type="entry name" value="AA-adenyl-dom"/>
    <property type="match status" value="1"/>
</dbReference>
<dbReference type="InterPro" id="IPR045851">
    <property type="entry name" value="AMP-bd_C_sf"/>
</dbReference>
<dbReference type="PANTHER" id="PTHR45527">
    <property type="entry name" value="NONRIBOSOMAL PEPTIDE SYNTHETASE"/>
    <property type="match status" value="1"/>
</dbReference>
<dbReference type="InterPro" id="IPR025110">
    <property type="entry name" value="AMP-bd_C"/>
</dbReference>
<dbReference type="Gene3D" id="1.10.1200.10">
    <property type="entry name" value="ACP-like"/>
    <property type="match status" value="1"/>
</dbReference>
<keyword evidence="2" id="KW-0596">Phosphopantetheine</keyword>
<dbReference type="Pfam" id="PF13193">
    <property type="entry name" value="AMP-binding_C"/>
    <property type="match status" value="1"/>
</dbReference>
<gene>
    <name evidence="5" type="ORF">ACFOWZ_06935</name>
</gene>
<dbReference type="SUPFAM" id="SSF56801">
    <property type="entry name" value="Acetyl-CoA synthetase-like"/>
    <property type="match status" value="1"/>
</dbReference>
<dbReference type="Proteomes" id="UP001595690">
    <property type="component" value="Unassembled WGS sequence"/>
</dbReference>
<dbReference type="CDD" id="cd05930">
    <property type="entry name" value="A_NRPS"/>
    <property type="match status" value="1"/>
</dbReference>
<dbReference type="SUPFAM" id="SSF47336">
    <property type="entry name" value="ACP-like"/>
    <property type="match status" value="1"/>
</dbReference>
<dbReference type="Gene3D" id="3.30.559.30">
    <property type="entry name" value="Nonribosomal peptide synthetase, condensation domain"/>
    <property type="match status" value="3"/>
</dbReference>
<name>A0ABV8BLS3_9PSEU</name>
<dbReference type="Gene3D" id="3.30.300.30">
    <property type="match status" value="1"/>
</dbReference>
<accession>A0ABV8BLS3</accession>
<sequence>MSKRLSLSAAQRGVWFAHQLDPSGQKFNCAEYLAIDGPVDVDVFTAAWNRLRGEADALRIDALERADGELWQVVAPARDAELPFLDYSGHADPEGDALRWMREDVARPVDLAAPPISAFVLFRVSTARFFFYYRMHHAVVDGYGVQLIGTRLAEIYTSLVSDVDEGAACTSFESILDEDLAYRSSVRFEQDREYWMKRFGDQPAVMRVPGDVPPDADPASLPLRLSRVAALEPGDVARLQQAAATTGSTWQVVVLAAVAAYVHRVTDRRDVIIGMPVAGRRSVVSRRAPGMATNSVALRMDVSASESLTHLVPRMGEEVRAALKHERYRAEDLRRDLGLEGSDQAFIGPMVNFMPYDRSLRFGTATATTHNLASGPIVDLSLGVRGQTSGEMSLVLEANPEYHGLSGFLAHRDRLLAFLKAVAAQPERPIGQFSLLSTVEQLDLLVERNATARDMPDETVPELLARQAARTPDATALVSGGRALTYAELDARASGLAADLLGRGLGAEDFVAIALPRSPELIVSMLAVLKAGAAYVPVDPAYPAERVAYMLDDLAPRYVLTSADVAAGLPSGTPVLLVDDARPGTVARRAINPATAAYVIYTSGSTGAPKGVVVPHHALRNFVLDHADRFGICAQSRVLQFVSPSFDVATGDIWPVLVSGGRLVLAPEDQPVLTDLLRYERITHAAIPPVMLAQLDSEGLPDLRLLITGGEPPHPDVVRRWAPGRRMVNVYGVTEAAVASTTSPPLTAGDGVPIGKPIANSQVYVLDSRLEPALPGAVGELFIAGDGLARGYLHRAALTAERFVPCPFGTPGARMYRTGDLVRWRPDGNLEYRGRADDQVKIRGFRVELGELETVLLGHPSVRSAVAVAREDEGRKRLVAYVVTDGRVTPAQLRRHAARVLPDFVVPAAVVLLDELPVTPNGKVDRRLLVAPDFSSSDDDAAPEGSREALLCKLFADALGVARIGPHESFFDLGGDSIMVFPLVSGALEAGLEFTAREVFQHPTAARLAKVARDVSDAPSGTGPFPPTPELARLGTALDGLYQSVVVPVPLGTRMNTVTSALETLVSRHEALRMRVLADGTWEVVDALDDHVSRVLLVGDPAREVVEAEREAAVSRLSPGTGRMFQAVFFDAGPSHPGQLLLVVHHLLADGESWRILLDELWSGSTDLPAVVALRDNVFAADVVPVTVSGTVSTMEITLPEPDWASLARRFRVDRTDVLLTGLALAVAEPCFAEAPRSVRTVGRISPRVPVHCGWESAAKALKRVKEQRRGAGAEAFPRIAFRDLGVLPDTFSCTPDPGYALACTSRSSDGELRVQMAWNPAVFSADDVQEFAAQWSAALADLDELGASPGPVVLTPSDVPLTGLTQAEIDTLTAAHPDLTDILPVSPLQEGFLFLHAMSGQHTDSYVSQLRFDLEGPFDAARMRTAAESLLRHPNLRVAFHHDELARPVQVVCSGARMPWEETDLTDRPADAGRVAADERSQGFDLTAPPLIRMHVLKLGDESHRLLLTAHHVLWDGWSTSLLVRELFARYTSDGEPPAGPPYSDYLRWLAEQDLDASRAAWAEAMDGFDTPTLVAPGARASARRQEQVRVDLDADLTAALDRIPGVTLNTVVQAAWATVLSQVTGRDDVAFGCSVSGRPPHLPGIERMVGLLTNTIPVRVRLRAGEPAPDLLARVQAEQAALIPHHHVGLSDVQRGRELFDTAIMFVNYSFDRAEWAELLPELRLTAFEVEDETHYPLRLAAVPGERLHLRLGYRPDLFRPAEARRLLDRLVQVLGTFGH</sequence>
<evidence type="ECO:0000313" key="6">
    <source>
        <dbReference type="Proteomes" id="UP001595690"/>
    </source>
</evidence>
<dbReference type="EMBL" id="JBHRZI010000010">
    <property type="protein sequence ID" value="MFC3891206.1"/>
    <property type="molecule type" value="Genomic_DNA"/>
</dbReference>
<dbReference type="Pfam" id="PF00550">
    <property type="entry name" value="PP-binding"/>
    <property type="match status" value="1"/>
</dbReference>
<dbReference type="PANTHER" id="PTHR45527:SF1">
    <property type="entry name" value="FATTY ACID SYNTHASE"/>
    <property type="match status" value="1"/>
</dbReference>
<dbReference type="Gene3D" id="3.30.559.10">
    <property type="entry name" value="Chloramphenicol acetyltransferase-like domain"/>
    <property type="match status" value="3"/>
</dbReference>
<dbReference type="SMART" id="SM00823">
    <property type="entry name" value="PKS_PP"/>
    <property type="match status" value="1"/>
</dbReference>
<protein>
    <submittedName>
        <fullName evidence="5">Amino acid adenylation domain-containing protein</fullName>
    </submittedName>
</protein>
<dbReference type="CDD" id="cd19543">
    <property type="entry name" value="DCL_NRPS"/>
    <property type="match status" value="1"/>
</dbReference>
<dbReference type="Pfam" id="PF00501">
    <property type="entry name" value="AMP-binding"/>
    <property type="match status" value="1"/>
</dbReference>
<dbReference type="RefSeq" id="WP_382370315.1">
    <property type="nucleotide sequence ID" value="NZ_JBHRZI010000010.1"/>
</dbReference>
<evidence type="ECO:0000313" key="5">
    <source>
        <dbReference type="EMBL" id="MFC3891206.1"/>
    </source>
</evidence>
<dbReference type="InterPro" id="IPR001242">
    <property type="entry name" value="Condensation_dom"/>
</dbReference>
<evidence type="ECO:0000256" key="1">
    <source>
        <dbReference type="ARBA" id="ARBA00001957"/>
    </source>
</evidence>
<feature type="domain" description="Carrier" evidence="4">
    <location>
        <begin position="942"/>
        <end position="1016"/>
    </location>
</feature>
<dbReference type="InterPro" id="IPR023213">
    <property type="entry name" value="CAT-like_dom_sf"/>
</dbReference>
<dbReference type="SUPFAM" id="SSF52777">
    <property type="entry name" value="CoA-dependent acyltransferases"/>
    <property type="match status" value="6"/>
</dbReference>
<comment type="caution">
    <text evidence="5">The sequence shown here is derived from an EMBL/GenBank/DDBJ whole genome shotgun (WGS) entry which is preliminary data.</text>
</comment>
<dbReference type="PROSITE" id="PS00455">
    <property type="entry name" value="AMP_BINDING"/>
    <property type="match status" value="1"/>
</dbReference>
<reference evidence="6" key="1">
    <citation type="journal article" date="2019" name="Int. J. Syst. Evol. Microbiol.">
        <title>The Global Catalogue of Microorganisms (GCM) 10K type strain sequencing project: providing services to taxonomists for standard genome sequencing and annotation.</title>
        <authorList>
            <consortium name="The Broad Institute Genomics Platform"/>
            <consortium name="The Broad Institute Genome Sequencing Center for Infectious Disease"/>
            <person name="Wu L."/>
            <person name="Ma J."/>
        </authorList>
    </citation>
    <scope>NUCLEOTIDE SEQUENCE [LARGE SCALE GENOMIC DNA]</scope>
    <source>
        <strain evidence="6">CGMCC 4.7405</strain>
    </source>
</reference>
<dbReference type="InterPro" id="IPR020806">
    <property type="entry name" value="PKS_PP-bd"/>
</dbReference>
<dbReference type="Gene3D" id="3.40.50.980">
    <property type="match status" value="2"/>
</dbReference>
<proteinExistence type="predicted"/>
<evidence type="ECO:0000256" key="2">
    <source>
        <dbReference type="ARBA" id="ARBA00022450"/>
    </source>
</evidence>
<keyword evidence="6" id="KW-1185">Reference proteome</keyword>
<dbReference type="Pfam" id="PF00668">
    <property type="entry name" value="Condensation"/>
    <property type="match status" value="3"/>
</dbReference>
<keyword evidence="3" id="KW-0597">Phosphoprotein</keyword>
<dbReference type="InterPro" id="IPR036736">
    <property type="entry name" value="ACP-like_sf"/>
</dbReference>
<dbReference type="InterPro" id="IPR010071">
    <property type="entry name" value="AA_adenyl_dom"/>
</dbReference>
<dbReference type="InterPro" id="IPR020845">
    <property type="entry name" value="AMP-binding_CS"/>
</dbReference>
<dbReference type="Gene3D" id="2.30.38.10">
    <property type="entry name" value="Luciferase, Domain 3"/>
    <property type="match status" value="1"/>
</dbReference>
<dbReference type="InterPro" id="IPR009081">
    <property type="entry name" value="PP-bd_ACP"/>
</dbReference>